<gene>
    <name evidence="2" type="ORF">C3K47_17445</name>
</gene>
<dbReference type="EMBL" id="PQVF01000015">
    <property type="protein sequence ID" value="POY35041.1"/>
    <property type="molecule type" value="Genomic_DNA"/>
</dbReference>
<dbReference type="PANTHER" id="PTHR48098">
    <property type="entry name" value="ENTEROCHELIN ESTERASE-RELATED"/>
    <property type="match status" value="1"/>
</dbReference>
<dbReference type="SUPFAM" id="SSF53474">
    <property type="entry name" value="alpha/beta-Hydrolases"/>
    <property type="match status" value="1"/>
</dbReference>
<dbReference type="InterPro" id="IPR029058">
    <property type="entry name" value="AB_hydrolase_fold"/>
</dbReference>
<keyword evidence="3" id="KW-1185">Reference proteome</keyword>
<feature type="chain" id="PRO_5015490385" evidence="1">
    <location>
        <begin position="21"/>
        <end position="300"/>
    </location>
</feature>
<dbReference type="Pfam" id="PF00756">
    <property type="entry name" value="Esterase"/>
    <property type="match status" value="1"/>
</dbReference>
<dbReference type="RefSeq" id="WP_103790453.1">
    <property type="nucleotide sequence ID" value="NZ_PQVF01000015.1"/>
</dbReference>
<evidence type="ECO:0000313" key="3">
    <source>
        <dbReference type="Proteomes" id="UP000236893"/>
    </source>
</evidence>
<protein>
    <submittedName>
        <fullName evidence="2">Esterase</fullName>
    </submittedName>
</protein>
<dbReference type="AlphaFoldDB" id="A0A2S4ZXF2"/>
<sequence length="300" mass="34567">MNKRLLVCVLMCFTFVTAMGQTLIPLKKGKLQKLESFHSKYVSARRVDIWLPENYGNDSSKRYAVIYMQDGQNLFMDDTAYQEVEWRVDETASSMMGDHKIKDCIVVGIWNTSKRMREYQPGKPYALLSDTLQKKLSAEFKGAPLGDQYLEFVTQELKPYIDTHYRTLADAKNTAMIGSSMGGLISFYAVCEYPQIFGSVACMSTHWPVSLKNNDEKIGEAYRKYLADHLPSSDGHKIYFDYGTKTLDSLYGPYQVAVDKVMHDKWPNGHWTSIKFVEDEHSEVYWQRRFGIPLEYLLGL</sequence>
<dbReference type="Gene3D" id="3.40.50.1820">
    <property type="entry name" value="alpha/beta hydrolase"/>
    <property type="match status" value="1"/>
</dbReference>
<dbReference type="InterPro" id="IPR000801">
    <property type="entry name" value="Esterase-like"/>
</dbReference>
<dbReference type="Proteomes" id="UP000236893">
    <property type="component" value="Unassembled WGS sequence"/>
</dbReference>
<evidence type="ECO:0000313" key="2">
    <source>
        <dbReference type="EMBL" id="POY35041.1"/>
    </source>
</evidence>
<reference evidence="2 3" key="1">
    <citation type="submission" date="2018-01" db="EMBL/GenBank/DDBJ databases">
        <authorList>
            <person name="Gaut B.S."/>
            <person name="Morton B.R."/>
            <person name="Clegg M.T."/>
            <person name="Duvall M.R."/>
        </authorList>
    </citation>
    <scope>NUCLEOTIDE SEQUENCE [LARGE SCALE GENOMIC DNA]</scope>
    <source>
        <strain evidence="2 3">HR-AV</strain>
    </source>
</reference>
<name>A0A2S4ZXF2_9SPHI</name>
<accession>A0A2S4ZXF2</accession>
<proteinExistence type="predicted"/>
<dbReference type="PANTHER" id="PTHR48098:SF6">
    <property type="entry name" value="FERRI-BACILLIBACTIN ESTERASE BESA"/>
    <property type="match status" value="1"/>
</dbReference>
<comment type="caution">
    <text evidence="2">The sequence shown here is derived from an EMBL/GenBank/DDBJ whole genome shotgun (WGS) entry which is preliminary data.</text>
</comment>
<feature type="signal peptide" evidence="1">
    <location>
        <begin position="1"/>
        <end position="20"/>
    </location>
</feature>
<keyword evidence="1" id="KW-0732">Signal</keyword>
<evidence type="ECO:0000256" key="1">
    <source>
        <dbReference type="SAM" id="SignalP"/>
    </source>
</evidence>
<dbReference type="OrthoDB" id="9784036at2"/>
<dbReference type="InterPro" id="IPR050583">
    <property type="entry name" value="Mycobacterial_A85_antigen"/>
</dbReference>
<organism evidence="2 3">
    <name type="scientific">Solitalea longa</name>
    <dbReference type="NCBI Taxonomy" id="2079460"/>
    <lineage>
        <taxon>Bacteria</taxon>
        <taxon>Pseudomonadati</taxon>
        <taxon>Bacteroidota</taxon>
        <taxon>Sphingobacteriia</taxon>
        <taxon>Sphingobacteriales</taxon>
        <taxon>Sphingobacteriaceae</taxon>
        <taxon>Solitalea</taxon>
    </lineage>
</organism>